<evidence type="ECO:0000313" key="1">
    <source>
        <dbReference type="EMBL" id="AVP99532.1"/>
    </source>
</evidence>
<dbReference type="KEGG" id="xba:C7S18_21185"/>
<sequence>MSLARGARKFRVEPDRLESLLSRRAKSRFRTDKAIVEQEQRTYPGKLERTPEFWSSIVSQVDKSVRSVDEKLGKALGSERWQIDFSCTRSNRISPRILLLQNRRLRIEFPEEFFLWTDEAAQFMHGDVPYRNALSICQARPDEDHSRLFHQLWCLWIAHHEVSHFLCGHLFHLSVTEFVELGAIGGKPFPHEMRLLREAMEVDADINAAKLFFADIGRLSASQAWDDFYGLNDCSVLLMQDLALIFLPLFLEISHSESSDASRRVHPSAFHRLVLFQLFGLNAYRKEVHSSVEQHLGGYGAGLKKAIELLIHLDGTMLREKPAEPDFVSHKRALLSVQMERKRLVKFPDDWLKK</sequence>
<name>A0A2P1PXH3_9GAMM</name>
<dbReference type="EMBL" id="CP027860">
    <property type="protein sequence ID" value="AVP99532.1"/>
    <property type="molecule type" value="Genomic_DNA"/>
</dbReference>
<evidence type="ECO:0000313" key="2">
    <source>
        <dbReference type="Proteomes" id="UP000241074"/>
    </source>
</evidence>
<keyword evidence="2" id="KW-1185">Reference proteome</keyword>
<dbReference type="Proteomes" id="UP000241074">
    <property type="component" value="Chromosome"/>
</dbReference>
<reference evidence="1 2" key="2">
    <citation type="submission" date="2018-03" db="EMBL/GenBank/DDBJ databases">
        <authorList>
            <person name="Keele B.F."/>
        </authorList>
    </citation>
    <scope>NUCLEOTIDE SEQUENCE [LARGE SCALE GENOMIC DNA]</scope>
    <source>
        <strain evidence="1 2">D13</strain>
    </source>
</reference>
<reference evidence="1 2" key="1">
    <citation type="submission" date="2018-03" db="EMBL/GenBank/DDBJ databases">
        <title>Ahniella affigens gen. nov., sp. nov., a gammaproteobacterium isolated from sandy soil near a stream.</title>
        <authorList>
            <person name="Ko Y."/>
            <person name="Kim J.-H."/>
        </authorList>
    </citation>
    <scope>NUCLEOTIDE SEQUENCE [LARGE SCALE GENOMIC DNA]</scope>
    <source>
        <strain evidence="1 2">D13</strain>
    </source>
</reference>
<organism evidence="1 2">
    <name type="scientific">Ahniella affigens</name>
    <dbReference type="NCBI Taxonomy" id="2021234"/>
    <lineage>
        <taxon>Bacteria</taxon>
        <taxon>Pseudomonadati</taxon>
        <taxon>Pseudomonadota</taxon>
        <taxon>Gammaproteobacteria</taxon>
        <taxon>Lysobacterales</taxon>
        <taxon>Rhodanobacteraceae</taxon>
        <taxon>Ahniella</taxon>
    </lineage>
</organism>
<dbReference type="AlphaFoldDB" id="A0A2P1PXH3"/>
<accession>A0A2P1PXH3</accession>
<proteinExistence type="predicted"/>
<protein>
    <submittedName>
        <fullName evidence="1">Uncharacterized protein</fullName>
    </submittedName>
</protein>
<gene>
    <name evidence="1" type="ORF">C7S18_21185</name>
</gene>